<dbReference type="PROSITE" id="PS00463">
    <property type="entry name" value="ZN2_CY6_FUNGAL_1"/>
    <property type="match status" value="1"/>
</dbReference>
<dbReference type="PROSITE" id="PS50048">
    <property type="entry name" value="ZN2_CY6_FUNGAL_2"/>
    <property type="match status" value="1"/>
</dbReference>
<evidence type="ECO:0000313" key="6">
    <source>
        <dbReference type="Proteomes" id="UP000813461"/>
    </source>
</evidence>
<evidence type="ECO:0000256" key="3">
    <source>
        <dbReference type="SAM" id="Coils"/>
    </source>
</evidence>
<dbReference type="Pfam" id="PF04082">
    <property type="entry name" value="Fungal_trans"/>
    <property type="match status" value="1"/>
</dbReference>
<evidence type="ECO:0000256" key="1">
    <source>
        <dbReference type="ARBA" id="ARBA00022723"/>
    </source>
</evidence>
<dbReference type="Gene3D" id="4.10.240.10">
    <property type="entry name" value="Zn(2)-C6 fungal-type DNA-binding domain"/>
    <property type="match status" value="1"/>
</dbReference>
<name>A0A8K0QWJ2_9PLEO</name>
<organism evidence="5 6">
    <name type="scientific">Paraphoma chrysanthemicola</name>
    <dbReference type="NCBI Taxonomy" id="798071"/>
    <lineage>
        <taxon>Eukaryota</taxon>
        <taxon>Fungi</taxon>
        <taxon>Dikarya</taxon>
        <taxon>Ascomycota</taxon>
        <taxon>Pezizomycotina</taxon>
        <taxon>Dothideomycetes</taxon>
        <taxon>Pleosporomycetidae</taxon>
        <taxon>Pleosporales</taxon>
        <taxon>Pleosporineae</taxon>
        <taxon>Phaeosphaeriaceae</taxon>
        <taxon>Paraphoma</taxon>
    </lineage>
</organism>
<dbReference type="CDD" id="cd12148">
    <property type="entry name" value="fungal_TF_MHR"/>
    <property type="match status" value="1"/>
</dbReference>
<dbReference type="GO" id="GO:0008270">
    <property type="term" value="F:zinc ion binding"/>
    <property type="evidence" value="ECO:0007669"/>
    <property type="project" value="InterPro"/>
</dbReference>
<keyword evidence="6" id="KW-1185">Reference proteome</keyword>
<accession>A0A8K0QWJ2</accession>
<dbReference type="EMBL" id="JAGMVJ010000024">
    <property type="protein sequence ID" value="KAH7071777.1"/>
    <property type="molecule type" value="Genomic_DNA"/>
</dbReference>
<dbReference type="SUPFAM" id="SSF57701">
    <property type="entry name" value="Zn2/Cys6 DNA-binding domain"/>
    <property type="match status" value="1"/>
</dbReference>
<evidence type="ECO:0000313" key="5">
    <source>
        <dbReference type="EMBL" id="KAH7071777.1"/>
    </source>
</evidence>
<dbReference type="PANTHER" id="PTHR47431">
    <property type="entry name" value="ZN(II)2CYS6 TRANSCRIPTION FACTOR (EUROFUNG)-RELATED"/>
    <property type="match status" value="1"/>
</dbReference>
<dbReference type="AlphaFoldDB" id="A0A8K0QWJ2"/>
<dbReference type="SMART" id="SM00066">
    <property type="entry name" value="GAL4"/>
    <property type="match status" value="1"/>
</dbReference>
<dbReference type="OrthoDB" id="10067394at2759"/>
<proteinExistence type="predicted"/>
<keyword evidence="1" id="KW-0479">Metal-binding</keyword>
<dbReference type="CDD" id="cd00067">
    <property type="entry name" value="GAL4"/>
    <property type="match status" value="1"/>
</dbReference>
<dbReference type="InterPro" id="IPR007219">
    <property type="entry name" value="XnlR_reg_dom"/>
</dbReference>
<feature type="coiled-coil region" evidence="3">
    <location>
        <begin position="53"/>
        <end position="80"/>
    </location>
</feature>
<evidence type="ECO:0000256" key="2">
    <source>
        <dbReference type="ARBA" id="ARBA00023242"/>
    </source>
</evidence>
<comment type="caution">
    <text evidence="5">The sequence shown here is derived from an EMBL/GenBank/DDBJ whole genome shotgun (WGS) entry which is preliminary data.</text>
</comment>
<dbReference type="Proteomes" id="UP000813461">
    <property type="component" value="Unassembled WGS sequence"/>
</dbReference>
<gene>
    <name evidence="5" type="ORF">FB567DRAFT_538792</name>
</gene>
<feature type="domain" description="Zn(2)-C6 fungal-type" evidence="4">
    <location>
        <begin position="13"/>
        <end position="43"/>
    </location>
</feature>
<dbReference type="InterPro" id="IPR001138">
    <property type="entry name" value="Zn2Cys6_DnaBD"/>
</dbReference>
<dbReference type="PANTHER" id="PTHR47431:SF4">
    <property type="entry name" value="ZN(II)2CYS6 TRANSCRIPTION FACTOR (EUROFUNG)"/>
    <property type="match status" value="1"/>
</dbReference>
<keyword evidence="3" id="KW-0175">Coiled coil</keyword>
<evidence type="ECO:0000259" key="4">
    <source>
        <dbReference type="PROSITE" id="PS50048"/>
    </source>
</evidence>
<reference evidence="5" key="1">
    <citation type="journal article" date="2021" name="Nat. Commun.">
        <title>Genetic determinants of endophytism in the Arabidopsis root mycobiome.</title>
        <authorList>
            <person name="Mesny F."/>
            <person name="Miyauchi S."/>
            <person name="Thiergart T."/>
            <person name="Pickel B."/>
            <person name="Atanasova L."/>
            <person name="Karlsson M."/>
            <person name="Huettel B."/>
            <person name="Barry K.W."/>
            <person name="Haridas S."/>
            <person name="Chen C."/>
            <person name="Bauer D."/>
            <person name="Andreopoulos W."/>
            <person name="Pangilinan J."/>
            <person name="LaButti K."/>
            <person name="Riley R."/>
            <person name="Lipzen A."/>
            <person name="Clum A."/>
            <person name="Drula E."/>
            <person name="Henrissat B."/>
            <person name="Kohler A."/>
            <person name="Grigoriev I.V."/>
            <person name="Martin F.M."/>
            <person name="Hacquard S."/>
        </authorList>
    </citation>
    <scope>NUCLEOTIDE SEQUENCE</scope>
    <source>
        <strain evidence="5">MPI-SDFR-AT-0120</strain>
    </source>
</reference>
<sequence>MHDPQQPDRISLACVQCRSRHVRCDSTQPPCGRCKRDGKECTYLASRRGGLDKAALAKRRARLRQEAEAAQQNSQQTGNTTTALEQNIPAISVGLAPDSQLARQISNERLLGLFFESFWPPYPLVLPLERLRQRMYHRPNHGIDALLPVLYWIGSIYATWVPSEPYYDAALRALGDLESTPFNVQALLLFAIGQHHCDLRAESRQTLDGAVAMALQLRMNEREFAQAYSEGDAVLAESWRRTYFFLYYVDQELAIVSRTIFFTLLNVPNTVDLPCEDEAYESGQIPTPATWQEYQAREFDEVEVVFSSIAYFHDLNLVVSDLINTLLRGGTYNEELIDNADAKTAAWLSLLPTSKKDPLRLDGTMDEVMFTTLAQAAILGTSHRSFSALAYCPEEFTTRSFIVLAPVLSASTSRRAAHTARSLKAVETYTKLWAIPSCAEKHNVFVMTIVAQMATTQISACKNLLEDHAYTIGRDRIRLSVGFLNTVGEYWPLAKQMAKEVKGIARSQLTNTAATVSANAGAEIDIIRDDLVWPMNPSTQIDIFAGTVMPMDWNVMSSGYASSASSIYNSSDHAAFAAGTPSSQVYPPSSDAI</sequence>
<dbReference type="GO" id="GO:0000981">
    <property type="term" value="F:DNA-binding transcription factor activity, RNA polymerase II-specific"/>
    <property type="evidence" value="ECO:0007669"/>
    <property type="project" value="InterPro"/>
</dbReference>
<dbReference type="InterPro" id="IPR036864">
    <property type="entry name" value="Zn2-C6_fun-type_DNA-bd_sf"/>
</dbReference>
<protein>
    <recommendedName>
        <fullName evidence="4">Zn(2)-C6 fungal-type domain-containing protein</fullName>
    </recommendedName>
</protein>
<keyword evidence="2" id="KW-0539">Nucleus</keyword>
<dbReference type="Pfam" id="PF00172">
    <property type="entry name" value="Zn_clus"/>
    <property type="match status" value="1"/>
</dbReference>